<dbReference type="RefSeq" id="WP_379597793.1">
    <property type="nucleotide sequence ID" value="NZ_JBHUDE010000096.1"/>
</dbReference>
<dbReference type="Proteomes" id="UP001597221">
    <property type="component" value="Unassembled WGS sequence"/>
</dbReference>
<name>A0ABW4HS33_9BACI</name>
<keyword evidence="2" id="KW-1185">Reference proteome</keyword>
<evidence type="ECO:0008006" key="3">
    <source>
        <dbReference type="Google" id="ProtNLM"/>
    </source>
</evidence>
<proteinExistence type="predicted"/>
<accession>A0ABW4HS33</accession>
<comment type="caution">
    <text evidence="1">The sequence shown here is derived from an EMBL/GenBank/DDBJ whole genome shotgun (WGS) entry which is preliminary data.</text>
</comment>
<organism evidence="1 2">
    <name type="scientific">Oceanobacillus luteolus</name>
    <dbReference type="NCBI Taxonomy" id="1274358"/>
    <lineage>
        <taxon>Bacteria</taxon>
        <taxon>Bacillati</taxon>
        <taxon>Bacillota</taxon>
        <taxon>Bacilli</taxon>
        <taxon>Bacillales</taxon>
        <taxon>Bacillaceae</taxon>
        <taxon>Oceanobacillus</taxon>
    </lineage>
</organism>
<reference evidence="2" key="1">
    <citation type="journal article" date="2019" name="Int. J. Syst. Evol. Microbiol.">
        <title>The Global Catalogue of Microorganisms (GCM) 10K type strain sequencing project: providing services to taxonomists for standard genome sequencing and annotation.</title>
        <authorList>
            <consortium name="The Broad Institute Genomics Platform"/>
            <consortium name="The Broad Institute Genome Sequencing Center for Infectious Disease"/>
            <person name="Wu L."/>
            <person name="Ma J."/>
        </authorList>
    </citation>
    <scope>NUCLEOTIDE SEQUENCE [LARGE SCALE GENOMIC DNA]</scope>
    <source>
        <strain evidence="2">CGMCC 1.12376</strain>
    </source>
</reference>
<evidence type="ECO:0000313" key="2">
    <source>
        <dbReference type="Proteomes" id="UP001597221"/>
    </source>
</evidence>
<sequence length="84" mass="9924">MGKKKYPEIVKSRFCRYFNGDRVHLFRDQTVITFGNSDIKIGSAIMTNPGGYELESHKDWVDFKNGKGEYDYLEGEDIRIKQWR</sequence>
<protein>
    <recommendedName>
        <fullName evidence="3">YopX protein domain-containing protein</fullName>
    </recommendedName>
</protein>
<gene>
    <name evidence="1" type="ORF">ACFSBH_12470</name>
</gene>
<evidence type="ECO:0000313" key="1">
    <source>
        <dbReference type="EMBL" id="MFD1608458.1"/>
    </source>
</evidence>
<dbReference type="EMBL" id="JBHUDE010000096">
    <property type="protein sequence ID" value="MFD1608458.1"/>
    <property type="molecule type" value="Genomic_DNA"/>
</dbReference>